<dbReference type="PROSITE" id="PS01295">
    <property type="entry name" value="ISPD"/>
    <property type="match status" value="1"/>
</dbReference>
<dbReference type="EMBL" id="MWQY01000011">
    <property type="protein sequence ID" value="ORC34929.1"/>
    <property type="molecule type" value="Genomic_DNA"/>
</dbReference>
<evidence type="ECO:0000256" key="1">
    <source>
        <dbReference type="ARBA" id="ARBA00022679"/>
    </source>
</evidence>
<name>A0A1Y1RXC4_9SPIO</name>
<gene>
    <name evidence="3" type="ORF">B4O97_11365</name>
</gene>
<dbReference type="RefSeq" id="WP_083050931.1">
    <property type="nucleotide sequence ID" value="NZ_MWQY01000011.1"/>
</dbReference>
<dbReference type="CDD" id="cd02516">
    <property type="entry name" value="CDP-ME_synthetase"/>
    <property type="match status" value="1"/>
</dbReference>
<evidence type="ECO:0000313" key="4">
    <source>
        <dbReference type="Proteomes" id="UP000192343"/>
    </source>
</evidence>
<accession>A0A1Y1RXC4</accession>
<dbReference type="InterPro" id="IPR034683">
    <property type="entry name" value="IspD/TarI"/>
</dbReference>
<evidence type="ECO:0000256" key="2">
    <source>
        <dbReference type="ARBA" id="ARBA00022695"/>
    </source>
</evidence>
<dbReference type="PANTHER" id="PTHR32125">
    <property type="entry name" value="2-C-METHYL-D-ERYTHRITOL 4-PHOSPHATE CYTIDYLYLTRANSFERASE, CHLOROPLASTIC"/>
    <property type="match status" value="1"/>
</dbReference>
<reference evidence="3 4" key="1">
    <citation type="submission" date="2017-03" db="EMBL/GenBank/DDBJ databases">
        <title>Draft Genome sequence of Marispirochaeta sp. strain JC444.</title>
        <authorList>
            <person name="Shivani Y."/>
            <person name="Subhash Y."/>
            <person name="Sasikala C."/>
            <person name="Ramana C."/>
        </authorList>
    </citation>
    <scope>NUCLEOTIDE SEQUENCE [LARGE SCALE GENOMIC DNA]</scope>
    <source>
        <strain evidence="3 4">JC444</strain>
    </source>
</reference>
<dbReference type="InterPro" id="IPR029044">
    <property type="entry name" value="Nucleotide-diphossugar_trans"/>
</dbReference>
<sequence length="220" mass="23908">MRAAALITAAGSSQRFGGSMKKEYLPLGAGTVLSSALSSFVDPEIFSYLVVTIPENGKEEAEYALRDFPRSREVIFVSGGETRQASVLAGLKALSGYDPDVVLIHDGARPWCTPEIAEEVARRAMEAGGCAPAVPSVDAMKILSRDGFIIDHLSRETSFRIQTPQGFVYRDILEAHIKAAEDGGFYIDDTEIYGRYIGAVATIPGDERNRKITYQEDLAP</sequence>
<dbReference type="STRING" id="1963862.B4O97_11365"/>
<dbReference type="OrthoDB" id="9806837at2"/>
<dbReference type="GO" id="GO:0050518">
    <property type="term" value="F:2-C-methyl-D-erythritol 4-phosphate cytidylyltransferase activity"/>
    <property type="evidence" value="ECO:0007669"/>
    <property type="project" value="TreeGrafter"/>
</dbReference>
<dbReference type="AlphaFoldDB" id="A0A1Y1RXC4"/>
<dbReference type="InterPro" id="IPR050088">
    <property type="entry name" value="IspD/TarI_cytidylyltransf_bact"/>
</dbReference>
<evidence type="ECO:0000313" key="3">
    <source>
        <dbReference type="EMBL" id="ORC34929.1"/>
    </source>
</evidence>
<dbReference type="Pfam" id="PF01128">
    <property type="entry name" value="IspD"/>
    <property type="match status" value="1"/>
</dbReference>
<evidence type="ECO:0008006" key="5">
    <source>
        <dbReference type="Google" id="ProtNLM"/>
    </source>
</evidence>
<proteinExistence type="predicted"/>
<dbReference type="InterPro" id="IPR018294">
    <property type="entry name" value="ISPD_synthase_CS"/>
</dbReference>
<organism evidence="3 4">
    <name type="scientific">Marispirochaeta aestuarii</name>
    <dbReference type="NCBI Taxonomy" id="1963862"/>
    <lineage>
        <taxon>Bacteria</taxon>
        <taxon>Pseudomonadati</taxon>
        <taxon>Spirochaetota</taxon>
        <taxon>Spirochaetia</taxon>
        <taxon>Spirochaetales</taxon>
        <taxon>Spirochaetaceae</taxon>
        <taxon>Marispirochaeta</taxon>
    </lineage>
</organism>
<dbReference type="GO" id="GO:0008299">
    <property type="term" value="P:isoprenoid biosynthetic process"/>
    <property type="evidence" value="ECO:0007669"/>
    <property type="project" value="InterPro"/>
</dbReference>
<keyword evidence="1" id="KW-0808">Transferase</keyword>
<dbReference type="SUPFAM" id="SSF53448">
    <property type="entry name" value="Nucleotide-diphospho-sugar transferases"/>
    <property type="match status" value="1"/>
</dbReference>
<keyword evidence="2" id="KW-0548">Nucleotidyltransferase</keyword>
<comment type="caution">
    <text evidence="3">The sequence shown here is derived from an EMBL/GenBank/DDBJ whole genome shotgun (WGS) entry which is preliminary data.</text>
</comment>
<dbReference type="PANTHER" id="PTHR32125:SF4">
    <property type="entry name" value="2-C-METHYL-D-ERYTHRITOL 4-PHOSPHATE CYTIDYLYLTRANSFERASE, CHLOROPLASTIC"/>
    <property type="match status" value="1"/>
</dbReference>
<dbReference type="Gene3D" id="3.90.550.10">
    <property type="entry name" value="Spore Coat Polysaccharide Biosynthesis Protein SpsA, Chain A"/>
    <property type="match status" value="1"/>
</dbReference>
<keyword evidence="4" id="KW-1185">Reference proteome</keyword>
<dbReference type="Proteomes" id="UP000192343">
    <property type="component" value="Unassembled WGS sequence"/>
</dbReference>
<protein>
    <recommendedName>
        <fullName evidence="5">2-C-methyl-D-erythritol 4-phosphate cytidylyltransferase</fullName>
    </recommendedName>
</protein>